<dbReference type="InterPro" id="IPR048074">
    <property type="entry name" value="RGS22_RGS_fourth"/>
</dbReference>
<dbReference type="InterPro" id="IPR009602">
    <property type="entry name" value="CBAR/FAM92"/>
</dbReference>
<dbReference type="FunFam" id="1.10.167.10:FF:000020">
    <property type="entry name" value="Regulator of G protein signaling 22"/>
    <property type="match status" value="1"/>
</dbReference>
<dbReference type="InterPro" id="IPR048075">
    <property type="entry name" value="RGS22_RGS_second"/>
</dbReference>
<dbReference type="InterPro" id="IPR044926">
    <property type="entry name" value="RGS_subdomain_2"/>
</dbReference>
<dbReference type="STRING" id="10181.G5ANZ1"/>
<feature type="domain" description="RGS" evidence="3">
    <location>
        <begin position="762"/>
        <end position="886"/>
    </location>
</feature>
<dbReference type="GO" id="GO:0009966">
    <property type="term" value="P:regulation of signal transduction"/>
    <property type="evidence" value="ECO:0007669"/>
    <property type="project" value="InterPro"/>
</dbReference>
<dbReference type="eggNOG" id="ENOG502QU18">
    <property type="taxonomic scope" value="Eukaryota"/>
</dbReference>
<accession>G5ANZ1</accession>
<dbReference type="CDD" id="cd08726">
    <property type="entry name" value="RGS_RGS22_3"/>
    <property type="match status" value="1"/>
</dbReference>
<dbReference type="Gene3D" id="1.10.167.10">
    <property type="entry name" value="Regulator of G-protein Signalling 4, domain 2"/>
    <property type="match status" value="3"/>
</dbReference>
<proteinExistence type="predicted"/>
<dbReference type="FunFam" id="1.10.167.10:FF:000016">
    <property type="entry name" value="Regulator of G protein signaling 22"/>
    <property type="match status" value="1"/>
</dbReference>
<dbReference type="Proteomes" id="UP000006813">
    <property type="component" value="Unassembled WGS sequence"/>
</dbReference>
<dbReference type="Pfam" id="PF06730">
    <property type="entry name" value="FAM92"/>
    <property type="match status" value="1"/>
</dbReference>
<dbReference type="EMBL" id="JH166247">
    <property type="protein sequence ID" value="EHA98751.1"/>
    <property type="molecule type" value="Genomic_DNA"/>
</dbReference>
<dbReference type="PANTHER" id="PTHR46583">
    <property type="entry name" value="REGULATOR OF G-PROTEIN SIGNALING 22"/>
    <property type="match status" value="1"/>
</dbReference>
<organism evidence="4 5">
    <name type="scientific">Heterocephalus glaber</name>
    <name type="common">Naked mole rat</name>
    <dbReference type="NCBI Taxonomy" id="10181"/>
    <lineage>
        <taxon>Eukaryota</taxon>
        <taxon>Metazoa</taxon>
        <taxon>Chordata</taxon>
        <taxon>Craniata</taxon>
        <taxon>Vertebrata</taxon>
        <taxon>Euteleostomi</taxon>
        <taxon>Mammalia</taxon>
        <taxon>Eutheria</taxon>
        <taxon>Euarchontoglires</taxon>
        <taxon>Glires</taxon>
        <taxon>Rodentia</taxon>
        <taxon>Hystricomorpha</taxon>
        <taxon>Bathyergidae</taxon>
        <taxon>Heterocephalus</taxon>
    </lineage>
</organism>
<dbReference type="Gene3D" id="1.20.1270.60">
    <property type="entry name" value="Arfaptin homology (AH) domain/BAR domain"/>
    <property type="match status" value="1"/>
</dbReference>
<dbReference type="InterPro" id="IPR016137">
    <property type="entry name" value="RGS"/>
</dbReference>
<reference evidence="4 5" key="1">
    <citation type="journal article" date="2011" name="Nature">
        <title>Genome sequencing reveals insights into physiology and longevity of the naked mole rat.</title>
        <authorList>
            <person name="Kim E.B."/>
            <person name="Fang X."/>
            <person name="Fushan A.A."/>
            <person name="Huang Z."/>
            <person name="Lobanov A.V."/>
            <person name="Han L."/>
            <person name="Marino S.M."/>
            <person name="Sun X."/>
            <person name="Turanov A.A."/>
            <person name="Yang P."/>
            <person name="Yim S.H."/>
            <person name="Zhao X."/>
            <person name="Kasaikina M.V."/>
            <person name="Stoletzki N."/>
            <person name="Peng C."/>
            <person name="Polak P."/>
            <person name="Xiong Z."/>
            <person name="Kiezun A."/>
            <person name="Zhu Y."/>
            <person name="Chen Y."/>
            <person name="Kryukov G.V."/>
            <person name="Zhang Q."/>
            <person name="Peshkin L."/>
            <person name="Yang L."/>
            <person name="Bronson R.T."/>
            <person name="Buffenstein R."/>
            <person name="Wang B."/>
            <person name="Han C."/>
            <person name="Li Q."/>
            <person name="Chen L."/>
            <person name="Zhao W."/>
            <person name="Sunyaev S.R."/>
            <person name="Park T.J."/>
            <person name="Zhang G."/>
            <person name="Wang J."/>
            <person name="Gladyshev V.N."/>
        </authorList>
    </citation>
    <scope>NUCLEOTIDE SEQUENCE [LARGE SCALE GENOMIC DNA]</scope>
</reference>
<dbReference type="FunCoup" id="G5ANZ1">
    <property type="interactions" value="993"/>
</dbReference>
<dbReference type="GO" id="GO:0001965">
    <property type="term" value="F:G-protein alpha-subunit binding"/>
    <property type="evidence" value="ECO:0007669"/>
    <property type="project" value="InterPro"/>
</dbReference>
<dbReference type="CDD" id="cd08727">
    <property type="entry name" value="RGS_RGS22_2"/>
    <property type="match status" value="1"/>
</dbReference>
<protein>
    <submittedName>
        <fullName evidence="4">Regulator of G-protein signaling 22</fullName>
    </submittedName>
</protein>
<dbReference type="GO" id="GO:0005814">
    <property type="term" value="C:centriole"/>
    <property type="evidence" value="ECO:0007669"/>
    <property type="project" value="UniProtKB-SubCell"/>
</dbReference>
<dbReference type="InterPro" id="IPR048073">
    <property type="entry name" value="RGS22_RGS_third"/>
</dbReference>
<name>G5ANZ1_HETGA</name>
<dbReference type="GO" id="GO:0005634">
    <property type="term" value="C:nucleus"/>
    <property type="evidence" value="ECO:0007669"/>
    <property type="project" value="TreeGrafter"/>
</dbReference>
<dbReference type="InterPro" id="IPR042651">
    <property type="entry name" value="Rgs22"/>
</dbReference>
<dbReference type="SMART" id="SM00315">
    <property type="entry name" value="RGS"/>
    <property type="match status" value="2"/>
</dbReference>
<dbReference type="GO" id="GO:0005737">
    <property type="term" value="C:cytoplasm"/>
    <property type="evidence" value="ECO:0007669"/>
    <property type="project" value="TreeGrafter"/>
</dbReference>
<feature type="domain" description="RGS" evidence="3">
    <location>
        <begin position="1111"/>
        <end position="1217"/>
    </location>
</feature>
<evidence type="ECO:0000313" key="4">
    <source>
        <dbReference type="EMBL" id="EHA98751.1"/>
    </source>
</evidence>
<dbReference type="SUPFAM" id="SSF48097">
    <property type="entry name" value="Regulator of G-protein signaling, RGS"/>
    <property type="match status" value="4"/>
</dbReference>
<evidence type="ECO:0000313" key="5">
    <source>
        <dbReference type="Proteomes" id="UP000006813"/>
    </source>
</evidence>
<evidence type="ECO:0000256" key="2">
    <source>
        <dbReference type="ARBA" id="ARBA00004120"/>
    </source>
</evidence>
<sequence>MDSFPRETQSRTDGTFPEALRFNVDYGIFEVVNDAPQLLEKQLKKILQNQQPRNPIYDVVRKRRQDVEPVQMNVPCEDKTINVNYNIMCLNREQGIKWIKKERLPAFLESDCYFEYRLAKLVSQVRWSKSGVSFTIGTHFSPWVLRKPRSPPPPAVEEDNLIIMKKFYISLGEASYTQTKDWFSLAKQSQQMTSTFSLPCCVPHSKIESPVISSVSESSIFDDGVHPRTKKGSSTTTKLISELEEGSVSLKDTPSRALLRIYLEKQYDVFDRSLTLHFSTCEEFLNSYIFFILREAVQKITGEPLKESPNYINFSNVGQVVVNDTFESLLEPVHTIMAKSEDALEKNNLSSKRDSFGPESRTDWNISHRTYNISNRKEFENFKKFMKGTLGERYWYLWMDIERLKVLKDPGRHQRAPRFCITHLSSTKSASAELKFWHLRQEKPRKDIDPFPQMATLLPLRPKSCNPQISEIQKEEFISVQHTKSLKKTPRVKTAAQKLWKTESLCVAPSRDPGTERGTRHLSESSRIIRLISFTDISECLKPQLDRRYTYTEEPKVKTMSDVGAFGGFHMENLLQSLYVESRAGFFFTKFCEDSGNKLWKNSVYFWFDLQAYHQLFYQETLQPFKVCKQAQYLFATYVAPSATLDIGLQQEKKKEICMKIHPPFEDLFDTAEEYILLLLLEPWMKMVKSDQFAYRKVEQVEESRQLDSTCLRKLQALYKESFPKKTEDATGQIGTGILSLSDVSKQTEYWNNVPEEYKHFSFNDLLNNKLEFEHFCQFLGAHSSSMDLMCWTDIEQFRRINYRDRNQREAKSIYIKNKYLNKKYFFGPNSPASLNQQNEVVELSGGWGKILHEQLDAPVLIEIQKHVLNRLENVWLPLFLASEQFAARQKIKVQMKDIAGDLLLQKHEGKIGVWKASNCYILPLVWLAPSAHRRLGAPVLGLQPLAPGRLRSKMLRHTLESRDAQTRQLQDAVTNVEKHFGEPCQIFAAYVRKTARLRDKADLLVNEINMYTSTESPDLKQDLKIFADEFAKLQDYQQAEVERLEAKVVEPLKAYGAIVKLKRDDLKAALTARNREAKQLTQLERTRQRNPSDRQPVESKWISSSCEIITFRKALLNPVTAKQFQHFVTLKGDLLGNGVLFWQEVQKYKDLCHSHCDESAIQKKITTVISCFINSCIPPALQIDIPVEQAQKIIEHRKELGPYIFREAQMTILGVLFKFWPQFCEFRKNLTDEKIMSVLERRQAYEKQKKKLSVIDDEKIGKVAIKQYASTTGSTTKTPALTSESLLGLQAYGRQPTWCYSKYIEALEQERILLKIQELERKLLTGTPSFTHFFKSSGSVMSLKKNLSTQSIQSEFPASS</sequence>
<dbReference type="Pfam" id="PF00615">
    <property type="entry name" value="RGS"/>
    <property type="match status" value="2"/>
</dbReference>
<dbReference type="PANTHER" id="PTHR46583:SF1">
    <property type="entry name" value="REGULATOR OF G-PROTEIN SIGNALING 22"/>
    <property type="match status" value="1"/>
</dbReference>
<dbReference type="PROSITE" id="PS50132">
    <property type="entry name" value="RGS"/>
    <property type="match status" value="2"/>
</dbReference>
<comment type="subcellular location">
    <subcellularLocation>
        <location evidence="2">Cytoplasm</location>
        <location evidence="2">Cytoskeleton</location>
        <location evidence="2">Cilium basal body</location>
    </subcellularLocation>
    <subcellularLocation>
        <location evidence="1">Cytoplasm</location>
        <location evidence="1">Cytoskeleton</location>
        <location evidence="1">Microtubule organizing center</location>
        <location evidence="1">Centrosome</location>
        <location evidence="1">Centriole</location>
    </subcellularLocation>
</comment>
<dbReference type="CDD" id="cd08725">
    <property type="entry name" value="RGS_RGS22_4"/>
    <property type="match status" value="1"/>
</dbReference>
<gene>
    <name evidence="4" type="ORF">GW7_00756</name>
</gene>
<dbReference type="InParanoid" id="G5ANZ1"/>
<dbReference type="InterPro" id="IPR036305">
    <property type="entry name" value="RGS_sf"/>
</dbReference>
<dbReference type="InterPro" id="IPR027267">
    <property type="entry name" value="AH/BAR_dom_sf"/>
</dbReference>
<evidence type="ECO:0000256" key="1">
    <source>
        <dbReference type="ARBA" id="ARBA00004114"/>
    </source>
</evidence>
<evidence type="ECO:0000259" key="3">
    <source>
        <dbReference type="PROSITE" id="PS50132"/>
    </source>
</evidence>